<keyword evidence="4" id="KW-0472">Membrane</keyword>
<keyword evidence="4" id="KW-1133">Transmembrane helix</keyword>
<evidence type="ECO:0000313" key="5">
    <source>
        <dbReference type="EMBL" id="SHF87081.1"/>
    </source>
</evidence>
<reference evidence="5 6" key="1">
    <citation type="submission" date="2016-11" db="EMBL/GenBank/DDBJ databases">
        <authorList>
            <person name="Jaros S."/>
            <person name="Januszkiewicz K."/>
            <person name="Wedrychowicz H."/>
        </authorList>
    </citation>
    <scope>NUCLEOTIDE SEQUENCE [LARGE SCALE GENOMIC DNA]</scope>
    <source>
        <strain evidence="5 6">DSM 21986</strain>
    </source>
</reference>
<sequence length="367" mass="41778">MIFIEVIQYGIGILMMILLGYQLTLSIQALKVRNKIAFNSVQNRQFAIIMPAPKNEQMISKSLYSLFGLVYPKNLYDVFLIGDNLSKDAINIAREMGANVLSNNGSSRQSDSRNLQGAFEKILQVDKTYDAILVIESYSLVSGNYLDVMNFYLDKGSDVIQSSNLMLPQSGLEAKRVKQINFLLHNLLKPLGRKLFGFCREYRGNGICFKTETLRSNPWLLDSAADDIGYGLKLQLKGIEIDFVQEAVLLTEIPTMPAKNKFKRKENCKTGWISTIRHYIPKLLKAGYRHKSWSYVKSVMDLITPSSVDMLLFAGIMGVINVFMWAVVGWSLSLVWIWIFVLLTALIQMVVGLYVINTYYQYYKSML</sequence>
<evidence type="ECO:0000256" key="4">
    <source>
        <dbReference type="SAM" id="Phobius"/>
    </source>
</evidence>
<keyword evidence="6" id="KW-1185">Reference proteome</keyword>
<keyword evidence="4" id="KW-0812">Transmembrane</keyword>
<dbReference type="Proteomes" id="UP000184041">
    <property type="component" value="Unassembled WGS sequence"/>
</dbReference>
<dbReference type="Gene3D" id="3.90.550.10">
    <property type="entry name" value="Spore Coat Polysaccharide Biosynthesis Protein SpsA, Chain A"/>
    <property type="match status" value="1"/>
</dbReference>
<evidence type="ECO:0000256" key="2">
    <source>
        <dbReference type="ARBA" id="ARBA00022676"/>
    </source>
</evidence>
<dbReference type="STRING" id="1194090.SAMN05443144_11476"/>
<dbReference type="AlphaFoldDB" id="A0A1M5F7P0"/>
<evidence type="ECO:0000256" key="1">
    <source>
        <dbReference type="ARBA" id="ARBA00006739"/>
    </source>
</evidence>
<dbReference type="RefSeq" id="WP_073065296.1">
    <property type="nucleotide sequence ID" value="NZ_FQUS01000014.1"/>
</dbReference>
<name>A0A1M5F7P0_9BACT</name>
<feature type="transmembrane region" description="Helical" evidence="4">
    <location>
        <begin position="334"/>
        <end position="356"/>
    </location>
</feature>
<dbReference type="PANTHER" id="PTHR43630">
    <property type="entry name" value="POLY-BETA-1,6-N-ACETYL-D-GLUCOSAMINE SYNTHASE"/>
    <property type="match status" value="1"/>
</dbReference>
<keyword evidence="2" id="KW-0328">Glycosyltransferase</keyword>
<keyword evidence="3 5" id="KW-0808">Transferase</keyword>
<accession>A0A1M5F7P0</accession>
<gene>
    <name evidence="5" type="ORF">SAMN05443144_11476</name>
</gene>
<dbReference type="SUPFAM" id="SSF53448">
    <property type="entry name" value="Nucleotide-diphospho-sugar transferases"/>
    <property type="match status" value="1"/>
</dbReference>
<evidence type="ECO:0000256" key="3">
    <source>
        <dbReference type="ARBA" id="ARBA00022679"/>
    </source>
</evidence>
<protein>
    <submittedName>
        <fullName evidence="5">Glycosyltransferase like family 2</fullName>
    </submittedName>
</protein>
<dbReference type="EMBL" id="FQUS01000014">
    <property type="protein sequence ID" value="SHF87081.1"/>
    <property type="molecule type" value="Genomic_DNA"/>
</dbReference>
<dbReference type="OrthoDB" id="1523666at2"/>
<feature type="transmembrane region" description="Helical" evidence="4">
    <location>
        <begin position="310"/>
        <end position="328"/>
    </location>
</feature>
<comment type="similarity">
    <text evidence="1">Belongs to the glycosyltransferase 2 family.</text>
</comment>
<evidence type="ECO:0000313" key="6">
    <source>
        <dbReference type="Proteomes" id="UP000184041"/>
    </source>
</evidence>
<organism evidence="5 6">
    <name type="scientific">Fodinibius roseus</name>
    <dbReference type="NCBI Taxonomy" id="1194090"/>
    <lineage>
        <taxon>Bacteria</taxon>
        <taxon>Pseudomonadati</taxon>
        <taxon>Balneolota</taxon>
        <taxon>Balneolia</taxon>
        <taxon>Balneolales</taxon>
        <taxon>Balneolaceae</taxon>
        <taxon>Fodinibius</taxon>
    </lineage>
</organism>
<dbReference type="GO" id="GO:0016757">
    <property type="term" value="F:glycosyltransferase activity"/>
    <property type="evidence" value="ECO:0007669"/>
    <property type="project" value="UniProtKB-KW"/>
</dbReference>
<dbReference type="PANTHER" id="PTHR43630:SF1">
    <property type="entry name" value="POLY-BETA-1,6-N-ACETYL-D-GLUCOSAMINE SYNTHASE"/>
    <property type="match status" value="1"/>
</dbReference>
<feature type="transmembrane region" description="Helical" evidence="4">
    <location>
        <begin position="6"/>
        <end position="25"/>
    </location>
</feature>
<proteinExistence type="inferred from homology"/>
<dbReference type="InterPro" id="IPR029044">
    <property type="entry name" value="Nucleotide-diphossugar_trans"/>
</dbReference>
<dbReference type="Pfam" id="PF13641">
    <property type="entry name" value="Glyco_tranf_2_3"/>
    <property type="match status" value="1"/>
</dbReference>